<name>A0A382X8Q0_9ZZZZ</name>
<feature type="non-terminal residue" evidence="2">
    <location>
        <position position="67"/>
    </location>
</feature>
<dbReference type="Pfam" id="PF00724">
    <property type="entry name" value="Oxidored_FMN"/>
    <property type="match status" value="1"/>
</dbReference>
<dbReference type="InterPro" id="IPR013785">
    <property type="entry name" value="Aldolase_TIM"/>
</dbReference>
<reference evidence="2" key="1">
    <citation type="submission" date="2018-05" db="EMBL/GenBank/DDBJ databases">
        <authorList>
            <person name="Lanie J.A."/>
            <person name="Ng W.-L."/>
            <person name="Kazmierczak K.M."/>
            <person name="Andrzejewski T.M."/>
            <person name="Davidsen T.M."/>
            <person name="Wayne K.J."/>
            <person name="Tettelin H."/>
            <person name="Glass J.I."/>
            <person name="Rusch D."/>
            <person name="Podicherti R."/>
            <person name="Tsui H.-C.T."/>
            <person name="Winkler M.E."/>
        </authorList>
    </citation>
    <scope>NUCLEOTIDE SEQUENCE</scope>
</reference>
<dbReference type="EMBL" id="UINC01165375">
    <property type="protein sequence ID" value="SVD66728.1"/>
    <property type="molecule type" value="Genomic_DNA"/>
</dbReference>
<sequence>MDRDSRYNVLFEPVAIGPVKAKNRFYQVPHCNGGGYRDPSAAAEMRGIKSQGGWGVIFTEQCEMHHT</sequence>
<dbReference type="SUPFAM" id="SSF51395">
    <property type="entry name" value="FMN-linked oxidoreductases"/>
    <property type="match status" value="1"/>
</dbReference>
<dbReference type="AlphaFoldDB" id="A0A382X8Q0"/>
<organism evidence="2">
    <name type="scientific">marine metagenome</name>
    <dbReference type="NCBI Taxonomy" id="408172"/>
    <lineage>
        <taxon>unclassified sequences</taxon>
        <taxon>metagenomes</taxon>
        <taxon>ecological metagenomes</taxon>
    </lineage>
</organism>
<evidence type="ECO:0000313" key="2">
    <source>
        <dbReference type="EMBL" id="SVD66728.1"/>
    </source>
</evidence>
<accession>A0A382X8Q0</accession>
<dbReference type="Gene3D" id="3.20.20.70">
    <property type="entry name" value="Aldolase class I"/>
    <property type="match status" value="1"/>
</dbReference>
<dbReference type="GO" id="GO:0016491">
    <property type="term" value="F:oxidoreductase activity"/>
    <property type="evidence" value="ECO:0007669"/>
    <property type="project" value="InterPro"/>
</dbReference>
<gene>
    <name evidence="2" type="ORF">METZ01_LOCUS419582</name>
</gene>
<feature type="domain" description="NADH:flavin oxidoreductase/NADH oxidase N-terminal" evidence="1">
    <location>
        <begin position="10"/>
        <end position="64"/>
    </location>
</feature>
<protein>
    <recommendedName>
        <fullName evidence="1">NADH:flavin oxidoreductase/NADH oxidase N-terminal domain-containing protein</fullName>
    </recommendedName>
</protein>
<dbReference type="InterPro" id="IPR001155">
    <property type="entry name" value="OxRdtase_FMN_N"/>
</dbReference>
<proteinExistence type="predicted"/>
<dbReference type="GO" id="GO:0010181">
    <property type="term" value="F:FMN binding"/>
    <property type="evidence" value="ECO:0007669"/>
    <property type="project" value="InterPro"/>
</dbReference>
<evidence type="ECO:0000259" key="1">
    <source>
        <dbReference type="Pfam" id="PF00724"/>
    </source>
</evidence>